<comment type="caution">
    <text evidence="8">The sequence shown here is derived from an EMBL/GenBank/DDBJ whole genome shotgun (WGS) entry which is preliminary data.</text>
</comment>
<dbReference type="Proteomes" id="UP000266188">
    <property type="component" value="Unassembled WGS sequence"/>
</dbReference>
<comment type="catalytic activity">
    <reaction evidence="6">
        <text>L-histidine(out) + L-arginine(in) = L-histidine(in) + L-arginine(out)</text>
        <dbReference type="Rhea" id="RHEA:71063"/>
        <dbReference type="ChEBI" id="CHEBI:32682"/>
        <dbReference type="ChEBI" id="CHEBI:57595"/>
    </reaction>
</comment>
<dbReference type="PANTHER" id="PTHR16201:SF34">
    <property type="entry name" value="LYSOSOMAL AMINO ACID TRANSPORTER 1"/>
    <property type="match status" value="1"/>
</dbReference>
<sequence length="430" mass="47099">MPPPLLKHISSVSLPQHCEPTSPFLTSVSSYLSLCLPTPLAFISFFLGTLSIISWLFAQLPQIYKNYQLQSTSGLSIFFLVIWCLGDSSNLVGAVLTRQAGWQVVIAAYYVFVDVTLVFQFFWYTHLKARKDGYDVLSPSGHDGGSGGAIDGVSLFENECVANATRPGIIRTTEPMDMKIGQGVYPHSLLGKSPSYAAEKYSPPRRSTTARGSVPNIPAATRTVLLTSMLCAVLANASATKPPTIPPTPQDPDSTAEIVGRIFSWMSTILYLGSRPPQLFKNYRRKSTSGLSPLLFTAAFCGNLFYSTSLLTNPNAWYDFPPYGGGGWADSHGNNRIEWVGRAIPFFLGAAGVLGLDGYMGVQFLMYGSKDGEAVVRVNDPVTHRSRWTRVRGWMKGWIPSVSPDRRASTTAHTEGRALLDDERNRYGTL</sequence>
<gene>
    <name evidence="8" type="ORF">PHISCL_03750</name>
</gene>
<feature type="transmembrane region" description="Helical" evidence="7">
    <location>
        <begin position="77"/>
        <end position="96"/>
    </location>
</feature>
<feature type="transmembrane region" description="Helical" evidence="7">
    <location>
        <begin position="31"/>
        <end position="57"/>
    </location>
</feature>
<feature type="transmembrane region" description="Helical" evidence="7">
    <location>
        <begin position="294"/>
        <end position="312"/>
    </location>
</feature>
<dbReference type="PANTHER" id="PTHR16201">
    <property type="entry name" value="SEVEN TRANSMEMBRANE PROTEIN 1-RELATED"/>
    <property type="match status" value="1"/>
</dbReference>
<dbReference type="GO" id="GO:0000329">
    <property type="term" value="C:fungal-type vacuole membrane"/>
    <property type="evidence" value="ECO:0007669"/>
    <property type="project" value="TreeGrafter"/>
</dbReference>
<proteinExistence type="inferred from homology"/>
<evidence type="ECO:0000256" key="2">
    <source>
        <dbReference type="ARBA" id="ARBA00022692"/>
    </source>
</evidence>
<dbReference type="InterPro" id="IPR006603">
    <property type="entry name" value="PQ-loop_rpt"/>
</dbReference>
<dbReference type="STRING" id="2070753.A0A3A2ZX99"/>
<name>A0A3A2ZX99_9EURO</name>
<keyword evidence="9" id="KW-1185">Reference proteome</keyword>
<keyword evidence="2 7" id="KW-0812">Transmembrane</keyword>
<evidence type="ECO:0000256" key="4">
    <source>
        <dbReference type="ARBA" id="ARBA00023136"/>
    </source>
</evidence>
<keyword evidence="3 7" id="KW-1133">Transmembrane helix</keyword>
<keyword evidence="4 7" id="KW-0472">Membrane</keyword>
<evidence type="ECO:0000256" key="3">
    <source>
        <dbReference type="ARBA" id="ARBA00022989"/>
    </source>
</evidence>
<dbReference type="GO" id="GO:0015174">
    <property type="term" value="F:basic amino acid transmembrane transporter activity"/>
    <property type="evidence" value="ECO:0007669"/>
    <property type="project" value="TreeGrafter"/>
</dbReference>
<dbReference type="OrthoDB" id="8048523at2759"/>
<evidence type="ECO:0000256" key="1">
    <source>
        <dbReference type="ARBA" id="ARBA00004141"/>
    </source>
</evidence>
<accession>A0A3A2ZX99</accession>
<evidence type="ECO:0000256" key="6">
    <source>
        <dbReference type="ARBA" id="ARBA00050768"/>
    </source>
</evidence>
<comment type="similarity">
    <text evidence="5">Belongs to the laat-1 family.</text>
</comment>
<evidence type="ECO:0000313" key="9">
    <source>
        <dbReference type="Proteomes" id="UP000266188"/>
    </source>
</evidence>
<dbReference type="GO" id="GO:0034488">
    <property type="term" value="P:basic amino acid transmembrane export from vacuole"/>
    <property type="evidence" value="ECO:0007669"/>
    <property type="project" value="TreeGrafter"/>
</dbReference>
<reference evidence="9" key="1">
    <citation type="submission" date="2017-02" db="EMBL/GenBank/DDBJ databases">
        <authorList>
            <person name="Tafer H."/>
            <person name="Lopandic K."/>
        </authorList>
    </citation>
    <scope>NUCLEOTIDE SEQUENCE [LARGE SCALE GENOMIC DNA]</scope>
    <source>
        <strain evidence="9">CBS 366.77</strain>
    </source>
</reference>
<dbReference type="FunFam" id="1.20.1280.290:FF:000009">
    <property type="entry name" value="PQ loop repeat family protein"/>
    <property type="match status" value="1"/>
</dbReference>
<evidence type="ECO:0000256" key="7">
    <source>
        <dbReference type="SAM" id="Phobius"/>
    </source>
</evidence>
<dbReference type="InterPro" id="IPR051415">
    <property type="entry name" value="LAAT-1"/>
</dbReference>
<feature type="transmembrane region" description="Helical" evidence="7">
    <location>
        <begin position="102"/>
        <end position="124"/>
    </location>
</feature>
<organism evidence="8 9">
    <name type="scientific">Aspergillus sclerotialis</name>
    <dbReference type="NCBI Taxonomy" id="2070753"/>
    <lineage>
        <taxon>Eukaryota</taxon>
        <taxon>Fungi</taxon>
        <taxon>Dikarya</taxon>
        <taxon>Ascomycota</taxon>
        <taxon>Pezizomycotina</taxon>
        <taxon>Eurotiomycetes</taxon>
        <taxon>Eurotiomycetidae</taxon>
        <taxon>Eurotiales</taxon>
        <taxon>Aspergillaceae</taxon>
        <taxon>Aspergillus</taxon>
        <taxon>Aspergillus subgen. Polypaecilum</taxon>
    </lineage>
</organism>
<dbReference type="Pfam" id="PF04193">
    <property type="entry name" value="PQ-loop"/>
    <property type="match status" value="2"/>
</dbReference>
<dbReference type="Gene3D" id="1.20.1280.290">
    <property type="match status" value="2"/>
</dbReference>
<protein>
    <submittedName>
        <fullName evidence="8">PQ loop repeat protein</fullName>
    </submittedName>
</protein>
<feature type="transmembrane region" description="Helical" evidence="7">
    <location>
        <begin position="343"/>
        <end position="362"/>
    </location>
</feature>
<evidence type="ECO:0000313" key="8">
    <source>
        <dbReference type="EMBL" id="RJE23934.1"/>
    </source>
</evidence>
<dbReference type="EMBL" id="MVGC01000100">
    <property type="protein sequence ID" value="RJE23934.1"/>
    <property type="molecule type" value="Genomic_DNA"/>
</dbReference>
<dbReference type="AlphaFoldDB" id="A0A3A2ZX99"/>
<comment type="subcellular location">
    <subcellularLocation>
        <location evidence="1">Membrane</location>
        <topology evidence="1">Multi-pass membrane protein</topology>
    </subcellularLocation>
</comment>
<dbReference type="SMART" id="SM00679">
    <property type="entry name" value="CTNS"/>
    <property type="match status" value="2"/>
</dbReference>
<evidence type="ECO:0000256" key="5">
    <source>
        <dbReference type="ARBA" id="ARBA00038039"/>
    </source>
</evidence>